<dbReference type="KEGG" id="haad:MW046_03010"/>
<evidence type="ECO:0000313" key="2">
    <source>
        <dbReference type="Proteomes" id="UP000831768"/>
    </source>
</evidence>
<proteinExistence type="predicted"/>
<dbReference type="Proteomes" id="UP000831768">
    <property type="component" value="Chromosome"/>
</dbReference>
<sequence>MTNRRPHLPTVLSGWQRNIKALDEIHDHHPFMTVCTQGGSIRILFDLRGGTAVCFFDEFVAAGAVQESGTAPLYDGPPNSGDRTLDRLALPWRDPKPYLQWFVLAGYLVVRHGLFLRCNRTISDHNVYTHGRRGDSPDCDGDTFVTVINR</sequence>
<dbReference type="EMBL" id="CP096019">
    <property type="protein sequence ID" value="UPM43424.1"/>
    <property type="molecule type" value="Genomic_DNA"/>
</dbReference>
<reference evidence="1" key="1">
    <citation type="submission" date="2022-04" db="EMBL/GenBank/DDBJ databases">
        <title>Halocatena sp. nov., isolated from a salt lake.</title>
        <authorList>
            <person name="Cui H.-L."/>
        </authorList>
    </citation>
    <scope>NUCLEOTIDE SEQUENCE</scope>
    <source>
        <strain evidence="1">AD-1</strain>
    </source>
</reference>
<dbReference type="RefSeq" id="WP_247994091.1">
    <property type="nucleotide sequence ID" value="NZ_CP096019.1"/>
</dbReference>
<name>A0A8U0A300_9EURY</name>
<dbReference type="AlphaFoldDB" id="A0A8U0A300"/>
<dbReference type="GeneID" id="71926983"/>
<evidence type="ECO:0000313" key="1">
    <source>
        <dbReference type="EMBL" id="UPM43424.1"/>
    </source>
</evidence>
<keyword evidence="2" id="KW-1185">Reference proteome</keyword>
<organism evidence="1 2">
    <name type="scientific">Halocatena salina</name>
    <dbReference type="NCBI Taxonomy" id="2934340"/>
    <lineage>
        <taxon>Archaea</taxon>
        <taxon>Methanobacteriati</taxon>
        <taxon>Methanobacteriota</taxon>
        <taxon>Stenosarchaea group</taxon>
        <taxon>Halobacteria</taxon>
        <taxon>Halobacteriales</taxon>
        <taxon>Natronomonadaceae</taxon>
        <taxon>Halocatena</taxon>
    </lineage>
</organism>
<accession>A0A8U0A300</accession>
<gene>
    <name evidence="1" type="ORF">MW046_03010</name>
</gene>
<protein>
    <submittedName>
        <fullName evidence="1">Uncharacterized protein</fullName>
    </submittedName>
</protein>